<comment type="caution">
    <text evidence="2">The sequence shown here is derived from an EMBL/GenBank/DDBJ whole genome shotgun (WGS) entry which is preliminary data.</text>
</comment>
<name>A0ABR3WX70_9PEZI</name>
<organism evidence="2 3">
    <name type="scientific">Diaporthe australafricana</name>
    <dbReference type="NCBI Taxonomy" id="127596"/>
    <lineage>
        <taxon>Eukaryota</taxon>
        <taxon>Fungi</taxon>
        <taxon>Dikarya</taxon>
        <taxon>Ascomycota</taxon>
        <taxon>Pezizomycotina</taxon>
        <taxon>Sordariomycetes</taxon>
        <taxon>Sordariomycetidae</taxon>
        <taxon>Diaporthales</taxon>
        <taxon>Diaporthaceae</taxon>
        <taxon>Diaporthe</taxon>
    </lineage>
</organism>
<keyword evidence="3" id="KW-1185">Reference proteome</keyword>
<evidence type="ECO:0000313" key="3">
    <source>
        <dbReference type="Proteomes" id="UP001583177"/>
    </source>
</evidence>
<sequence>MQTFDLATLLTLQLGLTSALSIPSANLKRSIVSDVVLYAYGQGATDWPISYGLNDSQLYITSNPNDTAANLAPVTWSLSSITDENWMANATLATNGTDLGSLYIMHDDAFHSVGVSEVATISKMNGTVTGFGLFATQLVYNDNSNLESQFWAQPTDTDGIYSLMWNADGGMQDGIFPVLLKYGTAT</sequence>
<proteinExistence type="predicted"/>
<accession>A0ABR3WX70</accession>
<dbReference type="Proteomes" id="UP001583177">
    <property type="component" value="Unassembled WGS sequence"/>
</dbReference>
<evidence type="ECO:0000256" key="1">
    <source>
        <dbReference type="SAM" id="SignalP"/>
    </source>
</evidence>
<evidence type="ECO:0000313" key="2">
    <source>
        <dbReference type="EMBL" id="KAL1867919.1"/>
    </source>
</evidence>
<dbReference type="EMBL" id="JAWRVE010000048">
    <property type="protein sequence ID" value="KAL1867919.1"/>
    <property type="molecule type" value="Genomic_DNA"/>
</dbReference>
<feature type="chain" id="PRO_5047049765" evidence="1">
    <location>
        <begin position="20"/>
        <end position="186"/>
    </location>
</feature>
<gene>
    <name evidence="2" type="ORF">Daus18300_006194</name>
</gene>
<keyword evidence="1" id="KW-0732">Signal</keyword>
<reference evidence="2 3" key="1">
    <citation type="journal article" date="2024" name="IMA Fungus">
        <title>IMA Genome - F19 : A genome assembly and annotation guide to empower mycologists, including annotated draft genome sequences of Ceratocystis pirilliformis, Diaporthe australafricana, Fusarium ophioides, Paecilomyces lecythidis, and Sporothrix stenoceras.</title>
        <authorList>
            <person name="Aylward J."/>
            <person name="Wilson A.M."/>
            <person name="Visagie C.M."/>
            <person name="Spraker J."/>
            <person name="Barnes I."/>
            <person name="Buitendag C."/>
            <person name="Ceriani C."/>
            <person name="Del Mar Angel L."/>
            <person name="du Plessis D."/>
            <person name="Fuchs T."/>
            <person name="Gasser K."/>
            <person name="Kramer D."/>
            <person name="Li W."/>
            <person name="Munsamy K."/>
            <person name="Piso A."/>
            <person name="Price J.L."/>
            <person name="Sonnekus B."/>
            <person name="Thomas C."/>
            <person name="van der Nest A."/>
            <person name="van Dijk A."/>
            <person name="van Heerden A."/>
            <person name="van Vuuren N."/>
            <person name="Yilmaz N."/>
            <person name="Duong T.A."/>
            <person name="van der Merwe N.A."/>
            <person name="Wingfield M.J."/>
            <person name="Wingfield B.D."/>
        </authorList>
    </citation>
    <scope>NUCLEOTIDE SEQUENCE [LARGE SCALE GENOMIC DNA]</scope>
    <source>
        <strain evidence="2 3">CMW 18300</strain>
    </source>
</reference>
<feature type="signal peptide" evidence="1">
    <location>
        <begin position="1"/>
        <end position="19"/>
    </location>
</feature>
<protein>
    <submittedName>
        <fullName evidence="2">Uncharacterized protein</fullName>
    </submittedName>
</protein>